<feature type="non-terminal residue" evidence="7">
    <location>
        <position position="263"/>
    </location>
</feature>
<evidence type="ECO:0000313" key="7">
    <source>
        <dbReference type="EMBL" id="RDB30670.1"/>
    </source>
</evidence>
<dbReference type="STRING" id="39966.A0A369KB52"/>
<evidence type="ECO:0000256" key="3">
    <source>
        <dbReference type="ARBA" id="ARBA00022771"/>
    </source>
</evidence>
<dbReference type="GO" id="GO:0008270">
    <property type="term" value="F:zinc ion binding"/>
    <property type="evidence" value="ECO:0007669"/>
    <property type="project" value="UniProtKB-KW"/>
</dbReference>
<dbReference type="Proteomes" id="UP000076154">
    <property type="component" value="Unassembled WGS sequence"/>
</dbReference>
<dbReference type="InterPro" id="IPR012337">
    <property type="entry name" value="RNaseH-like_sf"/>
</dbReference>
<dbReference type="SUPFAM" id="SSF53098">
    <property type="entry name" value="Ribonuclease H-like"/>
    <property type="match status" value="1"/>
</dbReference>
<feature type="region of interest" description="Disordered" evidence="6">
    <location>
        <begin position="1"/>
        <end position="32"/>
    </location>
</feature>
<organism evidence="7 8">
    <name type="scientific">Hypsizygus marmoreus</name>
    <name type="common">White beech mushroom</name>
    <name type="synonym">Agaricus marmoreus</name>
    <dbReference type="NCBI Taxonomy" id="39966"/>
    <lineage>
        <taxon>Eukaryota</taxon>
        <taxon>Fungi</taxon>
        <taxon>Dikarya</taxon>
        <taxon>Basidiomycota</taxon>
        <taxon>Agaricomycotina</taxon>
        <taxon>Agaricomycetes</taxon>
        <taxon>Agaricomycetidae</taxon>
        <taxon>Agaricales</taxon>
        <taxon>Tricholomatineae</taxon>
        <taxon>Lyophyllaceae</taxon>
        <taxon>Hypsizygus</taxon>
    </lineage>
</organism>
<dbReference type="InterPro" id="IPR052035">
    <property type="entry name" value="ZnF_BED_domain_contain"/>
</dbReference>
<dbReference type="EMBL" id="LUEZ02000004">
    <property type="protein sequence ID" value="RDB30670.1"/>
    <property type="molecule type" value="Genomic_DNA"/>
</dbReference>
<keyword evidence="3" id="KW-0863">Zinc-finger</keyword>
<dbReference type="AlphaFoldDB" id="A0A369KB52"/>
<dbReference type="PANTHER" id="PTHR46481:SF10">
    <property type="entry name" value="ZINC FINGER BED DOMAIN-CONTAINING PROTEIN 39"/>
    <property type="match status" value="1"/>
</dbReference>
<evidence type="ECO:0000256" key="2">
    <source>
        <dbReference type="ARBA" id="ARBA00022723"/>
    </source>
</evidence>
<evidence type="ECO:0000256" key="1">
    <source>
        <dbReference type="ARBA" id="ARBA00004123"/>
    </source>
</evidence>
<gene>
    <name evidence="7" type="ORF">Hypma_005715</name>
</gene>
<name>A0A369KB52_HYPMA</name>
<evidence type="ECO:0000256" key="6">
    <source>
        <dbReference type="SAM" id="MobiDB-lite"/>
    </source>
</evidence>
<reference evidence="7" key="1">
    <citation type="submission" date="2018-04" db="EMBL/GenBank/DDBJ databases">
        <title>Whole genome sequencing of Hypsizygus marmoreus.</title>
        <authorList>
            <person name="Choi I.-G."/>
            <person name="Min B."/>
            <person name="Kim J.-G."/>
            <person name="Kim S."/>
            <person name="Oh Y.-L."/>
            <person name="Kong W.-S."/>
            <person name="Park H."/>
            <person name="Jeong J."/>
            <person name="Song E.-S."/>
        </authorList>
    </citation>
    <scope>NUCLEOTIDE SEQUENCE [LARGE SCALE GENOMIC DNA]</scope>
    <source>
        <strain evidence="7">51987-8</strain>
    </source>
</reference>
<evidence type="ECO:0000313" key="8">
    <source>
        <dbReference type="Proteomes" id="UP000076154"/>
    </source>
</evidence>
<dbReference type="InParanoid" id="A0A369KB52"/>
<keyword evidence="5" id="KW-0539">Nucleus</keyword>
<dbReference type="OrthoDB" id="3264316at2759"/>
<keyword evidence="8" id="KW-1185">Reference proteome</keyword>
<evidence type="ECO:0000256" key="4">
    <source>
        <dbReference type="ARBA" id="ARBA00022833"/>
    </source>
</evidence>
<keyword evidence="2" id="KW-0479">Metal-binding</keyword>
<dbReference type="GO" id="GO:0005634">
    <property type="term" value="C:nucleus"/>
    <property type="evidence" value="ECO:0007669"/>
    <property type="project" value="UniProtKB-SubCell"/>
</dbReference>
<dbReference type="PANTHER" id="PTHR46481">
    <property type="entry name" value="ZINC FINGER BED DOMAIN-CONTAINING PROTEIN 4"/>
    <property type="match status" value="1"/>
</dbReference>
<accession>A0A369KB52</accession>
<comment type="subcellular location">
    <subcellularLocation>
        <location evidence="1">Nucleus</location>
    </subcellularLocation>
</comment>
<sequence>PFYYDPGEDEDDGDDGDGNDVLTDDDEDDEDDDEAFMTDLFEGNEELSAVKKCFRDAAHKLYHDKDGKYLLTEKGTRIANLMVVHDIQTQWNYTYAMIKHGLIIRKAIDKWVRDCPELRPLLLTDDQWALLAKLCDMLEVFTKVTLQMSQAKTLTLPWVIPMYEHMLKHLQAYRDDVEELLALRAAATAGLQKLGEYYIKARDCQFNVIAMLLHPTLGISWFCKLGGDHAQKVQILFEHIFERYREATAESSARPSTSQRKLS</sequence>
<evidence type="ECO:0000256" key="5">
    <source>
        <dbReference type="ARBA" id="ARBA00023242"/>
    </source>
</evidence>
<comment type="caution">
    <text evidence="7">The sequence shown here is derived from an EMBL/GenBank/DDBJ whole genome shotgun (WGS) entry which is preliminary data.</text>
</comment>
<feature type="non-terminal residue" evidence="7">
    <location>
        <position position="1"/>
    </location>
</feature>
<keyword evidence="4" id="KW-0862">Zinc</keyword>
<proteinExistence type="predicted"/>
<protein>
    <submittedName>
        <fullName evidence="7">Uncharacterized protein</fullName>
    </submittedName>
</protein>